<evidence type="ECO:0000313" key="3">
    <source>
        <dbReference type="Proteomes" id="UP001148932"/>
    </source>
</evidence>
<feature type="region of interest" description="Disordered" evidence="1">
    <location>
        <begin position="33"/>
        <end position="54"/>
    </location>
</feature>
<evidence type="ECO:0000256" key="1">
    <source>
        <dbReference type="SAM" id="MobiDB-lite"/>
    </source>
</evidence>
<protein>
    <submittedName>
        <fullName evidence="2">Uncharacterized protein</fullName>
    </submittedName>
</protein>
<keyword evidence="3" id="KW-1185">Reference proteome</keyword>
<dbReference type="Proteomes" id="UP001148932">
    <property type="component" value="Unassembled WGS sequence"/>
</dbReference>
<comment type="caution">
    <text evidence="2">The sequence shown here is derived from an EMBL/GenBank/DDBJ whole genome shotgun (WGS) entry which is preliminary data.</text>
</comment>
<accession>A0ABT5RX34</accession>
<gene>
    <name evidence="2" type="ORF">OIN59_09940</name>
</gene>
<dbReference type="EMBL" id="JAPCKI010000004">
    <property type="protein sequence ID" value="MDD2177756.1"/>
    <property type="molecule type" value="Genomic_DNA"/>
</dbReference>
<proteinExistence type="predicted"/>
<evidence type="ECO:0000313" key="2">
    <source>
        <dbReference type="EMBL" id="MDD2177756.1"/>
    </source>
</evidence>
<dbReference type="RefSeq" id="WP_274109726.1">
    <property type="nucleotide sequence ID" value="NZ_JAPCKI010000004.1"/>
</dbReference>
<reference evidence="2" key="1">
    <citation type="submission" date="2022-10" db="EMBL/GenBank/DDBJ databases">
        <title>Description of microaerobic benzene degrading bacteria.</title>
        <authorList>
            <person name="Bedics A."/>
            <person name="Tancsics A."/>
            <person name="Banerjee S."/>
        </authorList>
    </citation>
    <scope>NUCLEOTIDE SEQUENCE</scope>
    <source>
        <strain evidence="2">D2M1</strain>
    </source>
</reference>
<sequence>MILDKIEAQRQLADDNCGRTEVTFQSWYVDGPARRDGAQRRGMPPPSRSTEDASLLWRSIPVGTLFRSCPPYASLRKLQKIRRNGEASAV</sequence>
<organism evidence="2 3">
    <name type="scientific">Acidovorax benzenivorans</name>
    <dbReference type="NCBI Taxonomy" id="2987520"/>
    <lineage>
        <taxon>Bacteria</taxon>
        <taxon>Pseudomonadati</taxon>
        <taxon>Pseudomonadota</taxon>
        <taxon>Betaproteobacteria</taxon>
        <taxon>Burkholderiales</taxon>
        <taxon>Comamonadaceae</taxon>
        <taxon>Acidovorax</taxon>
    </lineage>
</organism>
<name>A0ABT5RX34_9BURK</name>